<dbReference type="GO" id="GO:0016787">
    <property type="term" value="F:hydrolase activity"/>
    <property type="evidence" value="ECO:0007669"/>
    <property type="project" value="UniProtKB-KW"/>
</dbReference>
<feature type="transmembrane region" description="Helical" evidence="6">
    <location>
        <begin position="31"/>
        <end position="51"/>
    </location>
</feature>
<evidence type="ECO:0000256" key="4">
    <source>
        <dbReference type="ARBA" id="ARBA00022801"/>
    </source>
</evidence>
<dbReference type="RefSeq" id="WP_013565575.1">
    <property type="nucleotide sequence ID" value="NC_014962.1"/>
</dbReference>
<keyword evidence="4" id="KW-0378">Hydrolase</keyword>
<keyword evidence="2" id="KW-0808">Transferase</keyword>
<dbReference type="eggNOG" id="COG4956">
    <property type="taxonomic scope" value="Bacteria"/>
</dbReference>
<dbReference type="STRING" id="575540.Isop_2719"/>
<accession>E8R0F5</accession>
<dbReference type="Gene3D" id="3.40.50.1010">
    <property type="entry name" value="5'-nuclease"/>
    <property type="match status" value="1"/>
</dbReference>
<evidence type="ECO:0000256" key="6">
    <source>
        <dbReference type="SAM" id="Phobius"/>
    </source>
</evidence>
<dbReference type="InterPro" id="IPR002792">
    <property type="entry name" value="TRAM_dom"/>
</dbReference>
<keyword evidence="3" id="KW-0540">Nuclease</keyword>
<dbReference type="EMBL" id="CP002353">
    <property type="protein sequence ID" value="ADV63287.1"/>
    <property type="molecule type" value="Genomic_DNA"/>
</dbReference>
<dbReference type="InterPro" id="IPR052041">
    <property type="entry name" value="Nucleic_acid_metab_PIN/TRAM"/>
</dbReference>
<evidence type="ECO:0000256" key="2">
    <source>
        <dbReference type="ARBA" id="ARBA00022679"/>
    </source>
</evidence>
<reference key="1">
    <citation type="submission" date="2010-11" db="EMBL/GenBank/DDBJ databases">
        <title>The complete sequence of chromosome of Isophaera pallida ATCC 43644.</title>
        <authorList>
            <consortium name="US DOE Joint Genome Institute (JGI-PGF)"/>
            <person name="Lucas S."/>
            <person name="Copeland A."/>
            <person name="Lapidus A."/>
            <person name="Bruce D."/>
            <person name="Goodwin L."/>
            <person name="Pitluck S."/>
            <person name="Kyrpides N."/>
            <person name="Mavromatis K."/>
            <person name="Pagani I."/>
            <person name="Ivanova N."/>
            <person name="Saunders E."/>
            <person name="Brettin T."/>
            <person name="Detter J.C."/>
            <person name="Han C."/>
            <person name="Tapia R."/>
            <person name="Land M."/>
            <person name="Hauser L."/>
            <person name="Markowitz V."/>
            <person name="Cheng J.-F."/>
            <person name="Hugenholtz P."/>
            <person name="Woyke T."/>
            <person name="Wu D."/>
            <person name="Eisen J.A."/>
        </authorList>
    </citation>
    <scope>NUCLEOTIDE SEQUENCE</scope>
    <source>
        <strain>ATCC 43644</strain>
    </source>
</reference>
<proteinExistence type="predicted"/>
<dbReference type="HOGENOM" id="CLU_050839_0_0_0"/>
<evidence type="ECO:0000259" key="7">
    <source>
        <dbReference type="PROSITE" id="PS50926"/>
    </source>
</evidence>
<feature type="domain" description="TRAM" evidence="7">
    <location>
        <begin position="269"/>
        <end position="330"/>
    </location>
</feature>
<gene>
    <name evidence="8" type="ordered locus">Isop_2719</name>
</gene>
<keyword evidence="9" id="KW-1185">Reference proteome</keyword>
<evidence type="ECO:0000256" key="5">
    <source>
        <dbReference type="ARBA" id="ARBA00022842"/>
    </source>
</evidence>
<evidence type="ECO:0000313" key="8">
    <source>
        <dbReference type="EMBL" id="ADV63287.1"/>
    </source>
</evidence>
<dbReference type="InterPro" id="IPR002716">
    <property type="entry name" value="PIN_dom"/>
</dbReference>
<comment type="cofactor">
    <cofactor evidence="1">
        <name>Mg(2+)</name>
        <dbReference type="ChEBI" id="CHEBI:18420"/>
    </cofactor>
</comment>
<sequence>MLLVVIRALFILIVGGLGARLAQNADVTSPWWVFVLVLVLAVSVVLVDWLIPRKRVQTVSAIFFGVLVGLALGSLLESAIDPLLTSFNLHPPIKESILALLTALVCYSCVSILLQTKDDFRFIIPYVEFSREVKGSRPLVLDTSVIIDGRIADVAETRILDQPLVIPRFVLQELQGIADSSEKLRRNRGRRGLDILSKIQKMPWVEVTIHEGELPALSGVREVDQRLVILAKHLGGKVVTNDYNLNKIAKLQGVEVINLNDLANALKPVVLPGEHLSVKIIKRGEEPGQGVGYLDDGTMVVVEQGANRLNETIRLLVTSVLQTSAGRMIFGRIEAAPTPSAPQSSASK</sequence>
<organism evidence="8 9">
    <name type="scientific">Isosphaera pallida (strain ATCC 43644 / DSM 9630 / IS1B)</name>
    <dbReference type="NCBI Taxonomy" id="575540"/>
    <lineage>
        <taxon>Bacteria</taxon>
        <taxon>Pseudomonadati</taxon>
        <taxon>Planctomycetota</taxon>
        <taxon>Planctomycetia</taxon>
        <taxon>Isosphaerales</taxon>
        <taxon>Isosphaeraceae</taxon>
        <taxon>Isosphaera</taxon>
    </lineage>
</organism>
<feature type="transmembrane region" description="Helical" evidence="6">
    <location>
        <begin position="58"/>
        <end position="76"/>
    </location>
</feature>
<dbReference type="KEGG" id="ipa:Isop_2719"/>
<keyword evidence="6" id="KW-0472">Membrane</keyword>
<protein>
    <submittedName>
        <fullName evidence="8">PilT protein domain protein</fullName>
    </submittedName>
</protein>
<dbReference type="OrthoDB" id="9780734at2"/>
<dbReference type="Proteomes" id="UP000008631">
    <property type="component" value="Chromosome"/>
</dbReference>
<dbReference type="AlphaFoldDB" id="E8R0F5"/>
<dbReference type="SMART" id="SM00670">
    <property type="entry name" value="PINc"/>
    <property type="match status" value="1"/>
</dbReference>
<dbReference type="GO" id="GO:0016740">
    <property type="term" value="F:transferase activity"/>
    <property type="evidence" value="ECO:0007669"/>
    <property type="project" value="UniProtKB-KW"/>
</dbReference>
<dbReference type="GO" id="GO:0004518">
    <property type="term" value="F:nuclease activity"/>
    <property type="evidence" value="ECO:0007669"/>
    <property type="project" value="UniProtKB-KW"/>
</dbReference>
<evidence type="ECO:0000256" key="1">
    <source>
        <dbReference type="ARBA" id="ARBA00001946"/>
    </source>
</evidence>
<evidence type="ECO:0000256" key="3">
    <source>
        <dbReference type="ARBA" id="ARBA00022722"/>
    </source>
</evidence>
<keyword evidence="6" id="KW-1133">Transmembrane helix</keyword>
<evidence type="ECO:0000313" key="9">
    <source>
        <dbReference type="Proteomes" id="UP000008631"/>
    </source>
</evidence>
<reference evidence="8 9" key="2">
    <citation type="journal article" date="2011" name="Stand. Genomic Sci.">
        <title>Complete genome sequence of Isosphaera pallida type strain (IS1B).</title>
        <authorList>
            <consortium name="US DOE Joint Genome Institute (JGI-PGF)"/>
            <person name="Goker M."/>
            <person name="Cleland D."/>
            <person name="Saunders E."/>
            <person name="Lapidus A."/>
            <person name="Nolan M."/>
            <person name="Lucas S."/>
            <person name="Hammon N."/>
            <person name="Deshpande S."/>
            <person name="Cheng J.F."/>
            <person name="Tapia R."/>
            <person name="Han C."/>
            <person name="Goodwin L."/>
            <person name="Pitluck S."/>
            <person name="Liolios K."/>
            <person name="Pagani I."/>
            <person name="Ivanova N."/>
            <person name="Mavromatis K."/>
            <person name="Pati A."/>
            <person name="Chen A."/>
            <person name="Palaniappan K."/>
            <person name="Land M."/>
            <person name="Hauser L."/>
            <person name="Chang Y.J."/>
            <person name="Jeffries C.D."/>
            <person name="Detter J.C."/>
            <person name="Beck B."/>
            <person name="Woyke T."/>
            <person name="Bristow J."/>
            <person name="Eisen J.A."/>
            <person name="Markowitz V."/>
            <person name="Hugenholtz P."/>
            <person name="Kyrpides N.C."/>
            <person name="Klenk H.P."/>
        </authorList>
    </citation>
    <scope>NUCLEOTIDE SEQUENCE [LARGE SCALE GENOMIC DNA]</scope>
    <source>
        <strain evidence="9">ATCC 43644 / DSM 9630 / IS1B</strain>
    </source>
</reference>
<dbReference type="CDD" id="cd09877">
    <property type="entry name" value="PIN_YacL-like"/>
    <property type="match status" value="1"/>
</dbReference>
<dbReference type="PANTHER" id="PTHR11603">
    <property type="entry name" value="AAA FAMILY ATPASE"/>
    <property type="match status" value="1"/>
</dbReference>
<dbReference type="SUPFAM" id="SSF88723">
    <property type="entry name" value="PIN domain-like"/>
    <property type="match status" value="1"/>
</dbReference>
<dbReference type="InParanoid" id="E8R0F5"/>
<keyword evidence="6" id="KW-0812">Transmembrane</keyword>
<dbReference type="InterPro" id="IPR029060">
    <property type="entry name" value="PIN-like_dom_sf"/>
</dbReference>
<dbReference type="Pfam" id="PF01850">
    <property type="entry name" value="PIN"/>
    <property type="match status" value="1"/>
</dbReference>
<name>E8R0F5_ISOPI</name>
<dbReference type="PROSITE" id="PS50926">
    <property type="entry name" value="TRAM"/>
    <property type="match status" value="1"/>
</dbReference>
<feature type="transmembrane region" description="Helical" evidence="6">
    <location>
        <begin position="96"/>
        <end position="114"/>
    </location>
</feature>
<keyword evidence="5" id="KW-0460">Magnesium</keyword>
<dbReference type="PANTHER" id="PTHR11603:SF147">
    <property type="entry name" value="MEMBRANE PROTEIN"/>
    <property type="match status" value="1"/>
</dbReference>